<evidence type="ECO:0000256" key="2">
    <source>
        <dbReference type="ARBA" id="ARBA00022475"/>
    </source>
</evidence>
<dbReference type="InterPro" id="IPR012946">
    <property type="entry name" value="X8"/>
</dbReference>
<evidence type="ECO:0000256" key="9">
    <source>
        <dbReference type="SAM" id="MobiDB-lite"/>
    </source>
</evidence>
<dbReference type="SMART" id="SM00768">
    <property type="entry name" value="X8"/>
    <property type="match status" value="1"/>
</dbReference>
<evidence type="ECO:0000256" key="8">
    <source>
        <dbReference type="ARBA" id="ARBA00023288"/>
    </source>
</evidence>
<keyword evidence="8" id="KW-0449">Lipoprotein</keyword>
<feature type="compositionally biased region" description="Basic and acidic residues" evidence="9">
    <location>
        <begin position="9"/>
        <end position="19"/>
    </location>
</feature>
<comment type="caution">
    <text evidence="11">The sequence shown here is derived from an EMBL/GenBank/DDBJ whole genome shotgun (WGS) entry which is preliminary data.</text>
</comment>
<dbReference type="OrthoDB" id="417697at2759"/>
<dbReference type="GO" id="GO:0009506">
    <property type="term" value="C:plasmodesma"/>
    <property type="evidence" value="ECO:0007669"/>
    <property type="project" value="UniProtKB-ARBA"/>
</dbReference>
<dbReference type="Proteomes" id="UP001165190">
    <property type="component" value="Unassembled WGS sequence"/>
</dbReference>
<keyword evidence="12" id="KW-1185">Reference proteome</keyword>
<evidence type="ECO:0000256" key="6">
    <source>
        <dbReference type="ARBA" id="ARBA00023157"/>
    </source>
</evidence>
<feature type="compositionally biased region" description="Basic and acidic residues" evidence="9">
    <location>
        <begin position="35"/>
        <end position="45"/>
    </location>
</feature>
<dbReference type="GO" id="GO:0005886">
    <property type="term" value="C:plasma membrane"/>
    <property type="evidence" value="ECO:0007669"/>
    <property type="project" value="UniProtKB-SubCell"/>
</dbReference>
<evidence type="ECO:0000256" key="5">
    <source>
        <dbReference type="ARBA" id="ARBA00023136"/>
    </source>
</evidence>
<accession>A0A9W7MW35</accession>
<evidence type="ECO:0000256" key="3">
    <source>
        <dbReference type="ARBA" id="ARBA00022622"/>
    </source>
</evidence>
<evidence type="ECO:0000313" key="12">
    <source>
        <dbReference type="Proteomes" id="UP001165190"/>
    </source>
</evidence>
<proteinExistence type="predicted"/>
<reference evidence="11" key="1">
    <citation type="submission" date="2023-05" db="EMBL/GenBank/DDBJ databases">
        <title>Genome and transcriptome analyses reveal genes involved in the formation of fine ridges on petal epidermal cells in Hibiscus trionum.</title>
        <authorList>
            <person name="Koshimizu S."/>
            <person name="Masuda S."/>
            <person name="Ishii T."/>
            <person name="Shirasu K."/>
            <person name="Hoshino A."/>
            <person name="Arita M."/>
        </authorList>
    </citation>
    <scope>NUCLEOTIDE SEQUENCE</scope>
    <source>
        <strain evidence="11">Hamamatsu line</strain>
    </source>
</reference>
<protein>
    <recommendedName>
        <fullName evidence="10">X8 domain-containing protein</fullName>
    </recommendedName>
</protein>
<evidence type="ECO:0000256" key="4">
    <source>
        <dbReference type="ARBA" id="ARBA00022729"/>
    </source>
</evidence>
<name>A0A9W7MW35_HIBTR</name>
<evidence type="ECO:0000313" key="11">
    <source>
        <dbReference type="EMBL" id="GMJ16242.1"/>
    </source>
</evidence>
<dbReference type="PANTHER" id="PTHR31044:SF47">
    <property type="entry name" value="CARBOHYDRATE-BINDING X8 DOMAIN SUPERFAMILY PROTEIN"/>
    <property type="match status" value="1"/>
</dbReference>
<keyword evidence="7" id="KW-0325">Glycoprotein</keyword>
<keyword evidence="6" id="KW-1015">Disulfide bond</keyword>
<sequence>MKGVQQQRRRQEMLGEDLHAGGGNEGNRSGFEGGGEEREIWFDSRQHQDDELLDVNDASIFYADFPPLPDFPCMSSSSSSSSTPAPVKAIASSSSASTTSSSAASWAVLKLDADEDMKRKKTALDYACDSGADCNPLQSDGLCFLPNTIQAHASYAFNSYYQRRAMAPGSCDFAGTGTVAKTDPSYGSCIYPSSQRFAGGIATLGSNQ</sequence>
<evidence type="ECO:0000256" key="1">
    <source>
        <dbReference type="ARBA" id="ARBA00004609"/>
    </source>
</evidence>
<evidence type="ECO:0000259" key="10">
    <source>
        <dbReference type="SMART" id="SM00768"/>
    </source>
</evidence>
<dbReference type="PANTHER" id="PTHR31044">
    <property type="entry name" value="BETA-1,3 GLUCANASE"/>
    <property type="match status" value="1"/>
</dbReference>
<comment type="subcellular location">
    <subcellularLocation>
        <location evidence="1">Cell membrane</location>
        <topology evidence="1">Lipid-anchor</topology>
        <topology evidence="1">GPI-anchor</topology>
    </subcellularLocation>
</comment>
<evidence type="ECO:0000256" key="7">
    <source>
        <dbReference type="ARBA" id="ARBA00023180"/>
    </source>
</evidence>
<dbReference type="FunFam" id="1.20.58.1040:FF:000001">
    <property type="entry name" value="Glucan endo-1,3-beta-glucosidase 4"/>
    <property type="match status" value="1"/>
</dbReference>
<keyword evidence="4" id="KW-0732">Signal</keyword>
<keyword evidence="3" id="KW-0336">GPI-anchor</keyword>
<organism evidence="11 12">
    <name type="scientific">Hibiscus trionum</name>
    <name type="common">Flower of an hour</name>
    <dbReference type="NCBI Taxonomy" id="183268"/>
    <lineage>
        <taxon>Eukaryota</taxon>
        <taxon>Viridiplantae</taxon>
        <taxon>Streptophyta</taxon>
        <taxon>Embryophyta</taxon>
        <taxon>Tracheophyta</taxon>
        <taxon>Spermatophyta</taxon>
        <taxon>Magnoliopsida</taxon>
        <taxon>eudicotyledons</taxon>
        <taxon>Gunneridae</taxon>
        <taxon>Pentapetalae</taxon>
        <taxon>rosids</taxon>
        <taxon>malvids</taxon>
        <taxon>Malvales</taxon>
        <taxon>Malvaceae</taxon>
        <taxon>Malvoideae</taxon>
        <taxon>Hibiscus</taxon>
    </lineage>
</organism>
<dbReference type="Gene3D" id="1.20.58.1040">
    <property type="match status" value="1"/>
</dbReference>
<feature type="region of interest" description="Disordered" evidence="9">
    <location>
        <begin position="1"/>
        <end position="45"/>
    </location>
</feature>
<keyword evidence="2" id="KW-1003">Cell membrane</keyword>
<dbReference type="InterPro" id="IPR044788">
    <property type="entry name" value="X8_dom_prot"/>
</dbReference>
<dbReference type="AlphaFoldDB" id="A0A9W7MW35"/>
<dbReference type="Pfam" id="PF07983">
    <property type="entry name" value="X8"/>
    <property type="match status" value="1"/>
</dbReference>
<dbReference type="GO" id="GO:0098552">
    <property type="term" value="C:side of membrane"/>
    <property type="evidence" value="ECO:0007669"/>
    <property type="project" value="UniProtKB-KW"/>
</dbReference>
<dbReference type="EMBL" id="BSYR01000130">
    <property type="protein sequence ID" value="GMJ16242.1"/>
    <property type="molecule type" value="Genomic_DNA"/>
</dbReference>
<keyword evidence="5" id="KW-0472">Membrane</keyword>
<gene>
    <name evidence="11" type="ORF">HRI_005293400</name>
</gene>
<feature type="domain" description="X8" evidence="10">
    <location>
        <begin position="105"/>
        <end position="191"/>
    </location>
</feature>